<feature type="compositionally biased region" description="Basic residues" evidence="1">
    <location>
        <begin position="60"/>
        <end position="69"/>
    </location>
</feature>
<dbReference type="EMBL" id="BOMP01000005">
    <property type="protein sequence ID" value="GIE37423.1"/>
    <property type="molecule type" value="Genomic_DNA"/>
</dbReference>
<proteinExistence type="predicted"/>
<evidence type="ECO:0000313" key="3">
    <source>
        <dbReference type="Proteomes" id="UP000631312"/>
    </source>
</evidence>
<reference evidence="2 3" key="1">
    <citation type="submission" date="2021-01" db="EMBL/GenBank/DDBJ databases">
        <title>Whole genome shotgun sequence of Actinoplanes lobatus NBRC 12513.</title>
        <authorList>
            <person name="Komaki H."/>
            <person name="Tamura T."/>
        </authorList>
    </citation>
    <scope>NUCLEOTIDE SEQUENCE [LARGE SCALE GENOMIC DNA]</scope>
    <source>
        <strain evidence="2 3">NBRC 12513</strain>
    </source>
</reference>
<organism evidence="2 3">
    <name type="scientific">Actinoplanes lobatus</name>
    <dbReference type="NCBI Taxonomy" id="113568"/>
    <lineage>
        <taxon>Bacteria</taxon>
        <taxon>Bacillati</taxon>
        <taxon>Actinomycetota</taxon>
        <taxon>Actinomycetes</taxon>
        <taxon>Micromonosporales</taxon>
        <taxon>Micromonosporaceae</taxon>
        <taxon>Actinoplanes</taxon>
    </lineage>
</organism>
<keyword evidence="3" id="KW-1185">Reference proteome</keyword>
<feature type="compositionally biased region" description="Low complexity" evidence="1">
    <location>
        <begin position="36"/>
        <end position="47"/>
    </location>
</feature>
<evidence type="ECO:0000256" key="1">
    <source>
        <dbReference type="SAM" id="MobiDB-lite"/>
    </source>
</evidence>
<feature type="compositionally biased region" description="Basic and acidic residues" evidence="1">
    <location>
        <begin position="50"/>
        <end position="59"/>
    </location>
</feature>
<feature type="region of interest" description="Disordered" evidence="1">
    <location>
        <begin position="15"/>
        <end position="69"/>
    </location>
</feature>
<evidence type="ECO:0000313" key="2">
    <source>
        <dbReference type="EMBL" id="GIE37423.1"/>
    </source>
</evidence>
<gene>
    <name evidence="2" type="ORF">Alo02nite_03210</name>
</gene>
<accession>A0ABQ4A8V0</accession>
<dbReference type="Proteomes" id="UP000631312">
    <property type="component" value="Unassembled WGS sequence"/>
</dbReference>
<name>A0ABQ4A8V0_9ACTN</name>
<sequence>MMTIIKAPRVPVSRPLSDLSRFRRTAPAPTLGRLTPFAPAAAADPAPTLRDSDRGEQAMHRLRHPFASE</sequence>
<protein>
    <submittedName>
        <fullName evidence="2">Uncharacterized protein</fullName>
    </submittedName>
</protein>
<comment type="caution">
    <text evidence="2">The sequence shown here is derived from an EMBL/GenBank/DDBJ whole genome shotgun (WGS) entry which is preliminary data.</text>
</comment>